<accession>A0ABY6BN70</accession>
<dbReference type="Proteomes" id="UP001064632">
    <property type="component" value="Chromosome"/>
</dbReference>
<keyword evidence="3" id="KW-1185">Reference proteome</keyword>
<evidence type="ECO:0000313" key="3">
    <source>
        <dbReference type="Proteomes" id="UP001064632"/>
    </source>
</evidence>
<sequence>MNNLPGIPANCPQKFCCRFQNSASRSPLIVSPETIENDWTAPRKLGYTSNLRAVEGCVAHVVSAGSAPAGRDKSTAKSRGAIDEEGDTDLFDGRTRSVRFCCY</sequence>
<protein>
    <submittedName>
        <fullName evidence="2">Uncharacterized protein</fullName>
    </submittedName>
</protein>
<reference evidence="2" key="1">
    <citation type="submission" date="2022-09" db="EMBL/GenBank/DDBJ databases">
        <title>Tahibacter sp. nov., isolated from a fresh water.</title>
        <authorList>
            <person name="Baek J.H."/>
            <person name="Lee J.K."/>
            <person name="Kim J.M."/>
            <person name="Jeon C.O."/>
        </authorList>
    </citation>
    <scope>NUCLEOTIDE SEQUENCE</scope>
    <source>
        <strain evidence="2">W38</strain>
    </source>
</reference>
<evidence type="ECO:0000256" key="1">
    <source>
        <dbReference type="SAM" id="MobiDB-lite"/>
    </source>
</evidence>
<dbReference type="EMBL" id="CP104694">
    <property type="protein sequence ID" value="UXI70505.1"/>
    <property type="molecule type" value="Genomic_DNA"/>
</dbReference>
<dbReference type="RefSeq" id="WP_261697453.1">
    <property type="nucleotide sequence ID" value="NZ_CP104694.1"/>
</dbReference>
<proteinExistence type="predicted"/>
<evidence type="ECO:0000313" key="2">
    <source>
        <dbReference type="EMBL" id="UXI70505.1"/>
    </source>
</evidence>
<feature type="region of interest" description="Disordered" evidence="1">
    <location>
        <begin position="66"/>
        <end position="88"/>
    </location>
</feature>
<organism evidence="2 3">
    <name type="scientific">Tahibacter amnicola</name>
    <dbReference type="NCBI Taxonomy" id="2976241"/>
    <lineage>
        <taxon>Bacteria</taxon>
        <taxon>Pseudomonadati</taxon>
        <taxon>Pseudomonadota</taxon>
        <taxon>Gammaproteobacteria</taxon>
        <taxon>Lysobacterales</taxon>
        <taxon>Rhodanobacteraceae</taxon>
        <taxon>Tahibacter</taxon>
    </lineage>
</organism>
<gene>
    <name evidence="2" type="ORF">N4264_12965</name>
</gene>
<name>A0ABY6BN70_9GAMM</name>